<evidence type="ECO:0000256" key="12">
    <source>
        <dbReference type="PIRSR" id="PIRSR601929-2"/>
    </source>
</evidence>
<dbReference type="GO" id="GO:0048046">
    <property type="term" value="C:apoplast"/>
    <property type="evidence" value="ECO:0007669"/>
    <property type="project" value="UniProtKB-SubCell"/>
</dbReference>
<feature type="chain" id="PRO_5028505193" description="Germin-like protein" evidence="14">
    <location>
        <begin position="23"/>
        <end position="224"/>
    </location>
</feature>
<evidence type="ECO:0000313" key="17">
    <source>
        <dbReference type="RefSeq" id="XP_022743804.1"/>
    </source>
</evidence>
<dbReference type="InterPro" id="IPR006045">
    <property type="entry name" value="Cupin_1"/>
</dbReference>
<evidence type="ECO:0000313" key="16">
    <source>
        <dbReference type="Proteomes" id="UP000515121"/>
    </source>
</evidence>
<keyword evidence="16" id="KW-1185">Reference proteome</keyword>
<feature type="domain" description="Cupin type-1" evidence="15">
    <location>
        <begin position="63"/>
        <end position="213"/>
    </location>
</feature>
<keyword evidence="10 11" id="KW-0464">Manganese</keyword>
<dbReference type="Pfam" id="PF00190">
    <property type="entry name" value="Cupin_1"/>
    <property type="match status" value="1"/>
</dbReference>
<feature type="binding site" evidence="11">
    <location>
        <position position="118"/>
    </location>
    <ligand>
        <name>oxalate</name>
        <dbReference type="ChEBI" id="CHEBI:30623"/>
    </ligand>
</feature>
<comment type="similarity">
    <text evidence="3 14">Belongs to the germin family.</text>
</comment>
<evidence type="ECO:0000259" key="15">
    <source>
        <dbReference type="SMART" id="SM00835"/>
    </source>
</evidence>
<evidence type="ECO:0000256" key="4">
    <source>
        <dbReference type="ARBA" id="ARBA00022523"/>
    </source>
</evidence>
<evidence type="ECO:0000256" key="13">
    <source>
        <dbReference type="PIRSR" id="PIRSR601929-3"/>
    </source>
</evidence>
<evidence type="ECO:0000256" key="7">
    <source>
        <dbReference type="ARBA" id="ARBA00022729"/>
    </source>
</evidence>
<evidence type="ECO:0000256" key="1">
    <source>
        <dbReference type="ARBA" id="ARBA00003629"/>
    </source>
</evidence>
<feature type="disulfide bond" evidence="13">
    <location>
        <begin position="32"/>
        <end position="49"/>
    </location>
</feature>
<feature type="binding site" evidence="12">
    <location>
        <position position="118"/>
    </location>
    <ligand>
        <name>Mn(2+)</name>
        <dbReference type="ChEBI" id="CHEBI:29035"/>
    </ligand>
</feature>
<dbReference type="GeneID" id="111294655"/>
<proteinExistence type="inferred from homology"/>
<dbReference type="AlphaFoldDB" id="A0A6P5YTH3"/>
<evidence type="ECO:0000256" key="14">
    <source>
        <dbReference type="RuleBase" id="RU366015"/>
    </source>
</evidence>
<dbReference type="InterPro" id="IPR019780">
    <property type="entry name" value="Germin_Mn-BS"/>
</dbReference>
<evidence type="ECO:0000256" key="10">
    <source>
        <dbReference type="ARBA" id="ARBA00023211"/>
    </source>
</evidence>
<gene>
    <name evidence="17" type="primary">LOC111294655</name>
</gene>
<dbReference type="InterPro" id="IPR014710">
    <property type="entry name" value="RmlC-like_jellyroll"/>
</dbReference>
<sequence>MEGGQIVVAISLLALAFSFATASDPNHLQDFCRAINDAHNSVFVNGRFCNDPKLDEAEDFFFSGLNMPGKTSNQLGLKVTPAIVEQIPGLNTPGISLARIDFAPNGLNPPHTHPHATEILVVLEGTLYVGFVTSSPDDRHISKVLNPGDVFIFPISLVHFQFNIGNTNAVAFAGLSTQNPGVITIPNAVFGSKPPINPDVLAKAFHLDNNVVKHLQSRFWKNNN</sequence>
<dbReference type="Proteomes" id="UP000515121">
    <property type="component" value="Unplaced"/>
</dbReference>
<evidence type="ECO:0000256" key="11">
    <source>
        <dbReference type="PIRSR" id="PIRSR601929-1"/>
    </source>
</evidence>
<feature type="binding site" evidence="12">
    <location>
        <position position="159"/>
    </location>
    <ligand>
        <name>Mn(2+)</name>
        <dbReference type="ChEBI" id="CHEBI:29035"/>
    </ligand>
</feature>
<keyword evidence="4 14" id="KW-0052">Apoplast</keyword>
<dbReference type="CDD" id="cd02241">
    <property type="entry name" value="cupin_OxOx"/>
    <property type="match status" value="1"/>
</dbReference>
<evidence type="ECO:0000256" key="8">
    <source>
        <dbReference type="ARBA" id="ARBA00023157"/>
    </source>
</evidence>
<reference evidence="17" key="1">
    <citation type="submission" date="2025-08" db="UniProtKB">
        <authorList>
            <consortium name="RefSeq"/>
        </authorList>
    </citation>
    <scope>IDENTIFICATION</scope>
    <source>
        <tissue evidence="17">Fruit stalk</tissue>
    </source>
</reference>
<feature type="signal peptide" evidence="14">
    <location>
        <begin position="1"/>
        <end position="22"/>
    </location>
</feature>
<dbReference type="InterPro" id="IPR001929">
    <property type="entry name" value="Germin"/>
</dbReference>
<feature type="binding site" evidence="11">
    <location>
        <position position="113"/>
    </location>
    <ligand>
        <name>oxalate</name>
        <dbReference type="ChEBI" id="CHEBI:30623"/>
    </ligand>
</feature>
<evidence type="ECO:0000256" key="5">
    <source>
        <dbReference type="ARBA" id="ARBA00022525"/>
    </source>
</evidence>
<dbReference type="KEGG" id="dzi:111294655"/>
<evidence type="ECO:0000256" key="2">
    <source>
        <dbReference type="ARBA" id="ARBA00004271"/>
    </source>
</evidence>
<dbReference type="FunFam" id="2.60.120.10:FF:000005">
    <property type="entry name" value="Germin-like protein subfamily 1 member 8"/>
    <property type="match status" value="1"/>
</dbReference>
<name>A0A6P5YTH3_DURZI</name>
<keyword evidence="6 11" id="KW-0479">Metal-binding</keyword>
<keyword evidence="7 14" id="KW-0732">Signal</keyword>
<feature type="binding site" evidence="11">
    <location>
        <position position="108"/>
    </location>
    <ligand>
        <name>oxalate</name>
        <dbReference type="ChEBI" id="CHEBI:30623"/>
    </ligand>
</feature>
<dbReference type="SUPFAM" id="SSF51182">
    <property type="entry name" value="RmlC-like cupins"/>
    <property type="match status" value="1"/>
</dbReference>
<keyword evidence="9" id="KW-0325">Glycoprotein</keyword>
<dbReference type="PROSITE" id="PS00725">
    <property type="entry name" value="GERMIN"/>
    <property type="match status" value="1"/>
</dbReference>
<dbReference type="Gene3D" id="2.60.120.10">
    <property type="entry name" value="Jelly Rolls"/>
    <property type="match status" value="1"/>
</dbReference>
<keyword evidence="5 14" id="KW-0964">Secreted</keyword>
<organism evidence="16 17">
    <name type="scientific">Durio zibethinus</name>
    <name type="common">Durian</name>
    <dbReference type="NCBI Taxonomy" id="66656"/>
    <lineage>
        <taxon>Eukaryota</taxon>
        <taxon>Viridiplantae</taxon>
        <taxon>Streptophyta</taxon>
        <taxon>Embryophyta</taxon>
        <taxon>Tracheophyta</taxon>
        <taxon>Spermatophyta</taxon>
        <taxon>Magnoliopsida</taxon>
        <taxon>eudicotyledons</taxon>
        <taxon>Gunneridae</taxon>
        <taxon>Pentapetalae</taxon>
        <taxon>rosids</taxon>
        <taxon>malvids</taxon>
        <taxon>Malvales</taxon>
        <taxon>Malvaceae</taxon>
        <taxon>Helicteroideae</taxon>
        <taxon>Durio</taxon>
    </lineage>
</organism>
<accession>A0A6P5YTH3</accession>
<dbReference type="OrthoDB" id="1921208at2759"/>
<dbReference type="SMART" id="SM00835">
    <property type="entry name" value="Cupin_1"/>
    <property type="match status" value="1"/>
</dbReference>
<feature type="binding site" evidence="12">
    <location>
        <position position="113"/>
    </location>
    <ligand>
        <name>Mn(2+)</name>
        <dbReference type="ChEBI" id="CHEBI:29035"/>
    </ligand>
</feature>
<dbReference type="InterPro" id="IPR011051">
    <property type="entry name" value="RmlC_Cupin_sf"/>
</dbReference>
<keyword evidence="8 13" id="KW-1015">Disulfide bond</keyword>
<comment type="subcellular location">
    <subcellularLocation>
        <location evidence="2 14">Secreted</location>
        <location evidence="2 14">Extracellular space</location>
        <location evidence="2 14">Apoplast</location>
    </subcellularLocation>
</comment>
<dbReference type="PANTHER" id="PTHR31238">
    <property type="entry name" value="GERMIN-LIKE PROTEIN SUBFAMILY 3 MEMBER 3"/>
    <property type="match status" value="1"/>
</dbReference>
<protein>
    <recommendedName>
        <fullName evidence="14">Germin-like protein</fullName>
    </recommendedName>
</protein>
<evidence type="ECO:0000256" key="3">
    <source>
        <dbReference type="ARBA" id="ARBA00007456"/>
    </source>
</evidence>
<dbReference type="GO" id="GO:0030145">
    <property type="term" value="F:manganese ion binding"/>
    <property type="evidence" value="ECO:0007669"/>
    <property type="project" value="UniProtKB-UniRule"/>
</dbReference>
<comment type="function">
    <text evidence="1">May play a role in plant defense. Probably has no oxalate oxidase activity even if the active site is conserved.</text>
</comment>
<feature type="binding site" evidence="12">
    <location>
        <position position="111"/>
    </location>
    <ligand>
        <name>Mn(2+)</name>
        <dbReference type="ChEBI" id="CHEBI:29035"/>
    </ligand>
</feature>
<evidence type="ECO:0000256" key="9">
    <source>
        <dbReference type="ARBA" id="ARBA00023180"/>
    </source>
</evidence>
<dbReference type="PRINTS" id="PR00325">
    <property type="entry name" value="GERMIN"/>
</dbReference>
<evidence type="ECO:0000256" key="6">
    <source>
        <dbReference type="ARBA" id="ARBA00022723"/>
    </source>
</evidence>
<dbReference type="RefSeq" id="XP_022743804.1">
    <property type="nucleotide sequence ID" value="XM_022888069.1"/>
</dbReference>